<dbReference type="Pfam" id="PF00680">
    <property type="entry name" value="RdRP_1"/>
    <property type="match status" value="1"/>
</dbReference>
<dbReference type="InterPro" id="IPR029053">
    <property type="entry name" value="Viral_coat"/>
</dbReference>
<dbReference type="InterPro" id="IPR009003">
    <property type="entry name" value="Peptidase_S1_PA"/>
</dbReference>
<dbReference type="InterPro" id="IPR043502">
    <property type="entry name" value="DNA/RNA_pol_sf"/>
</dbReference>
<keyword evidence="9" id="KW-0788">Thiol protease</keyword>
<reference evidence="16" key="1">
    <citation type="journal article" date="2014" name="J. Gen. Virol.">
        <title>Faecal virome of cats in an animal shelter.</title>
        <authorList>
            <person name="Zhang W."/>
            <person name="Li L."/>
            <person name="Deng X."/>
            <person name="Kapusinszky B."/>
            <person name="Pesavento P.A."/>
            <person name="Delwart E."/>
        </authorList>
    </citation>
    <scope>NUCLEOTIDE SEQUENCE</scope>
</reference>
<keyword evidence="3" id="KW-0645">Protease</keyword>
<dbReference type="GO" id="GO:0006508">
    <property type="term" value="P:proteolysis"/>
    <property type="evidence" value="ECO:0007669"/>
    <property type="project" value="UniProtKB-KW"/>
</dbReference>
<dbReference type="PROSITE" id="PS50507">
    <property type="entry name" value="RDRP_SSRNA_POS"/>
    <property type="match status" value="1"/>
</dbReference>
<feature type="domain" description="RdRp catalytic" evidence="14">
    <location>
        <begin position="677"/>
        <end position="800"/>
    </location>
</feature>
<dbReference type="EMBL" id="KM017736">
    <property type="protein sequence ID" value="AII82258.1"/>
    <property type="molecule type" value="Genomic_RNA"/>
</dbReference>
<dbReference type="CDD" id="cd23169">
    <property type="entry name" value="ps-ssRNAv-Picornavirales"/>
    <property type="match status" value="1"/>
</dbReference>
<dbReference type="InterPro" id="IPR044067">
    <property type="entry name" value="PCV_3C_PRO"/>
</dbReference>
<protein>
    <submittedName>
        <fullName evidence="16">Polyprotein</fullName>
    </submittedName>
</protein>
<dbReference type="GO" id="GO:0004197">
    <property type="term" value="F:cysteine-type endopeptidase activity"/>
    <property type="evidence" value="ECO:0007669"/>
    <property type="project" value="InterPro"/>
</dbReference>
<dbReference type="SUPFAM" id="SSF56672">
    <property type="entry name" value="DNA/RNA polymerases"/>
    <property type="match status" value="1"/>
</dbReference>
<keyword evidence="10" id="KW-0067">ATP-binding</keyword>
<dbReference type="GO" id="GO:0003968">
    <property type="term" value="F:RNA-directed RNA polymerase activity"/>
    <property type="evidence" value="ECO:0007669"/>
    <property type="project" value="UniProtKB-KW"/>
</dbReference>
<keyword evidence="7" id="KW-0378">Hydrolase</keyword>
<evidence type="ECO:0000256" key="1">
    <source>
        <dbReference type="ARBA" id="ARBA00004328"/>
    </source>
</evidence>
<dbReference type="PROSITE" id="PS51874">
    <property type="entry name" value="PCV_3C_PRO"/>
    <property type="match status" value="1"/>
</dbReference>
<evidence type="ECO:0000313" key="16">
    <source>
        <dbReference type="EMBL" id="AII82258.1"/>
    </source>
</evidence>
<dbReference type="InterPro" id="IPR001205">
    <property type="entry name" value="RNA-dir_pol_C"/>
</dbReference>
<feature type="compositionally biased region" description="Polar residues" evidence="13">
    <location>
        <begin position="962"/>
        <end position="980"/>
    </location>
</feature>
<evidence type="ECO:0000256" key="13">
    <source>
        <dbReference type="SAM" id="MobiDB-lite"/>
    </source>
</evidence>
<evidence type="ECO:0000256" key="10">
    <source>
        <dbReference type="ARBA" id="ARBA00022840"/>
    </source>
</evidence>
<dbReference type="GO" id="GO:0044423">
    <property type="term" value="C:virion component"/>
    <property type="evidence" value="ECO:0007669"/>
    <property type="project" value="UniProtKB-KW"/>
</dbReference>
<dbReference type="Gene3D" id="2.60.120.20">
    <property type="match status" value="2"/>
</dbReference>
<name>A0A076JYY4_9VIRU</name>
<dbReference type="SUPFAM" id="SSF50494">
    <property type="entry name" value="Trypsin-like serine proteases"/>
    <property type="match status" value="1"/>
</dbReference>
<proteinExistence type="predicted"/>
<evidence type="ECO:0000256" key="3">
    <source>
        <dbReference type="ARBA" id="ARBA00022670"/>
    </source>
</evidence>
<organism evidence="16">
    <name type="scientific">Fesavirus 1</name>
    <dbReference type="NCBI Taxonomy" id="1530450"/>
    <lineage>
        <taxon>Viruses</taxon>
        <taxon>Riboviria</taxon>
        <taxon>Orthornavirae</taxon>
        <taxon>Pisuviricota</taxon>
        <taxon>Pisoniviricetes</taxon>
        <taxon>Picornavirales</taxon>
        <taxon>Fesavirus</taxon>
    </lineage>
</organism>
<evidence type="ECO:0000256" key="8">
    <source>
        <dbReference type="ARBA" id="ARBA00022806"/>
    </source>
</evidence>
<dbReference type="GO" id="GO:0004386">
    <property type="term" value="F:helicase activity"/>
    <property type="evidence" value="ECO:0007669"/>
    <property type="project" value="UniProtKB-KW"/>
</dbReference>
<evidence type="ECO:0000256" key="4">
    <source>
        <dbReference type="ARBA" id="ARBA00022679"/>
    </source>
</evidence>
<feature type="domain" description="Peptidase C3" evidence="15">
    <location>
        <begin position="193"/>
        <end position="407"/>
    </location>
</feature>
<evidence type="ECO:0000256" key="2">
    <source>
        <dbReference type="ARBA" id="ARBA00022484"/>
    </source>
</evidence>
<accession>A0A076JYY4</accession>
<feature type="region of interest" description="Disordered" evidence="13">
    <location>
        <begin position="960"/>
        <end position="996"/>
    </location>
</feature>
<dbReference type="Gene3D" id="1.20.960.20">
    <property type="match status" value="1"/>
</dbReference>
<keyword evidence="5" id="KW-0548">Nucleotidyltransferase</keyword>
<dbReference type="GO" id="GO:0039694">
    <property type="term" value="P:viral RNA genome replication"/>
    <property type="evidence" value="ECO:0007669"/>
    <property type="project" value="InterPro"/>
</dbReference>
<evidence type="ECO:0000256" key="11">
    <source>
        <dbReference type="ARBA" id="ARBA00022844"/>
    </source>
</evidence>
<evidence type="ECO:0000256" key="12">
    <source>
        <dbReference type="ARBA" id="ARBA00022953"/>
    </source>
</evidence>
<keyword evidence="11" id="KW-0946">Virion</keyword>
<feature type="compositionally biased region" description="Polar residues" evidence="13">
    <location>
        <begin position="987"/>
        <end position="996"/>
    </location>
</feature>
<dbReference type="SUPFAM" id="SSF88633">
    <property type="entry name" value="Positive stranded ssRNA viruses"/>
    <property type="match status" value="2"/>
</dbReference>
<keyword evidence="12" id="KW-0693">Viral RNA replication</keyword>
<dbReference type="Gene3D" id="3.30.70.270">
    <property type="match status" value="1"/>
</dbReference>
<keyword evidence="2" id="KW-0696">RNA-directed RNA polymerase</keyword>
<dbReference type="GO" id="GO:0003723">
    <property type="term" value="F:RNA binding"/>
    <property type="evidence" value="ECO:0007669"/>
    <property type="project" value="InterPro"/>
</dbReference>
<dbReference type="GO" id="GO:0005524">
    <property type="term" value="F:ATP binding"/>
    <property type="evidence" value="ECO:0007669"/>
    <property type="project" value="UniProtKB-KW"/>
</dbReference>
<evidence type="ECO:0000256" key="5">
    <source>
        <dbReference type="ARBA" id="ARBA00022695"/>
    </source>
</evidence>
<dbReference type="InterPro" id="IPR043128">
    <property type="entry name" value="Rev_trsase/Diguanyl_cyclase"/>
</dbReference>
<evidence type="ECO:0000256" key="9">
    <source>
        <dbReference type="ARBA" id="ARBA00022807"/>
    </source>
</evidence>
<evidence type="ECO:0000259" key="15">
    <source>
        <dbReference type="PROSITE" id="PS51874"/>
    </source>
</evidence>
<dbReference type="GO" id="GO:0006351">
    <property type="term" value="P:DNA-templated transcription"/>
    <property type="evidence" value="ECO:0007669"/>
    <property type="project" value="InterPro"/>
</dbReference>
<comment type="subcellular location">
    <subcellularLocation>
        <location evidence="1">Virion</location>
    </subcellularLocation>
</comment>
<keyword evidence="4" id="KW-0808">Transferase</keyword>
<dbReference type="InterPro" id="IPR007094">
    <property type="entry name" value="RNA-dir_pol_PSvirus"/>
</dbReference>
<evidence type="ECO:0000259" key="14">
    <source>
        <dbReference type="PROSITE" id="PS50507"/>
    </source>
</evidence>
<evidence type="ECO:0000256" key="7">
    <source>
        <dbReference type="ARBA" id="ARBA00022801"/>
    </source>
</evidence>
<keyword evidence="8" id="KW-0347">Helicase</keyword>
<keyword evidence="6" id="KW-0547">Nucleotide-binding</keyword>
<sequence length="1743" mass="197917">MLANILKDADPGLQPLLIEDHFPIPGPSRPTQLRDILPQAEIQKIMKEDQMEVQSGNMFEDYDISGFSDYSWILKPLPAPSVAIRFAAGELPPYLVLDQKAALYISWYKKQQIAIKALKFLCGISSALAGLAVFKSILQWAITPRNAECAQAVITTSGGTYETKPTRRTLQPRRPDKFRRMELLEASDSYGWQSSNGPLVQSKIVKNISIVRNGSRQVNGMFVFGHVIMLPLHIFDAVDTDTLAIVLPNSITFQLHMQDLTQDEVMVCENRHLVFINLARQLTYYHAFSDLRCYFLDFKQDTDYIARLGYMCTMRPDSEYTAMLYQIPLSDIQPDCNEASIKDQKFQHVYTIIKSLRAHVRSAKGDCGSLWVLDRGSNGGAKIAGVHIAGEPTLELGRAAILTRKMIDHVAQYFRHGEPKLPKINHSEQTLLPNIEQLQSYDAIDILGTADIKFHQSSRTDLRPSLWDGIRPHTTAPAKLKGFLHPNGEYLIPQIVSFKRYAGERRGIPDAILRRATSYLSDWYPSAIANERRVLSIEEAIFGEADGLNPSIKTDTSLGYPWNLSYKKRTQLFTLQPQWISDELRQACQKVMDTGELDMIIIDSLKDERVSMEKAMKGDTRIFMILPFHVNIVLKQLYGDFIHYLQKRWPISPVKIGISPLPDDWTTLTHWLIDNEGELIAGDYGGWDRKVHYEVMMAIVDWINEWYADDKQHLRKKICQQIFQAYHFLYGTIYRSDGGMPSGCYLTTPFNSLANVLYWYVFMLTTLPEEKMVGHTYWFRPAVYGDDHVISVRDHPTINAQTFGTWITSLGLRYTDALKNIPEKPYQKLGEISFLKRAFVVRQNRVWAPLEEKQLYEMVQWYRDSPATRILSRRELARQILETVLSEAYFHGREFFNSFHKELIDYVNNRAALDLTDTPFSYDFFEKRFMGDEVNVTNWTSFGTWSLVPRLCNERLEANDTELPNESPQQALSHVETSVSPDLDVSSGLQATPSDPVSNARVVADTLISDPQAVVETSALSQYRDAQRVDTLNLSSSIVPVVDANFVFPRGYFEMAERSIPITTLIIPMTTPTPYPLYRLDPLNVILGSNIIKNKLNYARYLRFEMEIQIKILATNFHYGQLMAVFRPAYFPFLKLQRVYDEGDHFTHCKVLKDNWNATGPYDTVFTASQLPHTVIPITAGNSVTIHCPWALNFQYAPVSELLSPRFHLGILDIYSITEVAPTDADSPTLQIFARLANIQGFGYQSAGDVCLPPPAALITTNKYMMEDGTEDSFFRIPIHMPSAGNIMNRIQARESLARLSATILSSTVVARWNGSSVHTLTQQYHMEMKKQFGSDESKWTPMRKWLDKYENKDLTDKKERLEAGELSEILNRESSTPIHGLFSTIDSFIGGAKQLLGLSKPLSDSPMNRVINVAPPIANAVGEDFTLSTSYHSQCEVHKPRKLHSDKTQLSTLAATPTFVGYVKFTTTDRIASFSIAPHTIITNAWKDAYVMMPAGYIASRFAYWRGALKYWLHFSSSSFINARFQITVAFRNVRTQPGIVPTQYVEIKGDAVAKGIIPFVWQTQWADFMSEDYEWTINIRLQDGTPVAWKKDEATPIMCSVWFAFQDFQVAQPALNLCQGIPWGFAKYFEGTHPVDFSNQTRYIPRPPLHDLISKKPLPKALPIPPRPFKEELQSLDLPGTIPVKESFDVGMNDIPSSVYHIAKLSFTGMVPGKSRLWSSSLNGRGGIGRALGKGFLEIRS</sequence>
<evidence type="ECO:0000256" key="6">
    <source>
        <dbReference type="ARBA" id="ARBA00022741"/>
    </source>
</evidence>